<organism evidence="1 2">
    <name type="scientific">Geodia barretti</name>
    <name type="common">Barrett's horny sponge</name>
    <dbReference type="NCBI Taxonomy" id="519541"/>
    <lineage>
        <taxon>Eukaryota</taxon>
        <taxon>Metazoa</taxon>
        <taxon>Porifera</taxon>
        <taxon>Demospongiae</taxon>
        <taxon>Heteroscleromorpha</taxon>
        <taxon>Tetractinellida</taxon>
        <taxon>Astrophorina</taxon>
        <taxon>Geodiidae</taxon>
        <taxon>Geodia</taxon>
    </lineage>
</organism>
<dbReference type="EMBL" id="CASHTH010000233">
    <property type="protein sequence ID" value="CAI7994917.1"/>
    <property type="molecule type" value="Genomic_DNA"/>
</dbReference>
<dbReference type="GO" id="GO:0005829">
    <property type="term" value="C:cytosol"/>
    <property type="evidence" value="ECO:0007669"/>
    <property type="project" value="TreeGrafter"/>
</dbReference>
<reference evidence="1" key="1">
    <citation type="submission" date="2023-03" db="EMBL/GenBank/DDBJ databases">
        <authorList>
            <person name="Steffen K."/>
            <person name="Cardenas P."/>
        </authorList>
    </citation>
    <scope>NUCLEOTIDE SEQUENCE</scope>
</reference>
<evidence type="ECO:0000313" key="1">
    <source>
        <dbReference type="EMBL" id="CAI7994917.1"/>
    </source>
</evidence>
<accession>A0AA35W370</accession>
<proteinExistence type="predicted"/>
<dbReference type="GO" id="GO:0003729">
    <property type="term" value="F:mRNA binding"/>
    <property type="evidence" value="ECO:0007669"/>
    <property type="project" value="TreeGrafter"/>
</dbReference>
<keyword evidence="2" id="KW-1185">Reference proteome</keyword>
<dbReference type="GO" id="GO:0002181">
    <property type="term" value="P:cytoplasmic translation"/>
    <property type="evidence" value="ECO:0007669"/>
    <property type="project" value="TreeGrafter"/>
</dbReference>
<comment type="caution">
    <text evidence="1">The sequence shown here is derived from an EMBL/GenBank/DDBJ whole genome shotgun (WGS) entry which is preliminary data.</text>
</comment>
<dbReference type="PANTHER" id="PTHR12681">
    <property type="entry name" value="ZINC FINGER-CONTAINING PROTEIN P48ZNF"/>
    <property type="match status" value="1"/>
</dbReference>
<protein>
    <submittedName>
        <fullName evidence="1">Zinc finger CCCH domain-containing protein 15 homolog</fullName>
    </submittedName>
</protein>
<evidence type="ECO:0000313" key="2">
    <source>
        <dbReference type="Proteomes" id="UP001174909"/>
    </source>
</evidence>
<gene>
    <name evidence="1" type="ORF">GBAR_LOCUS1573</name>
</gene>
<sequence length="74" mass="8539">MPPKKQSAPNKKTVEKKKDKVIEDKTFGLKNKKGKKQQQFVKQVTNQVKYGGATSVQKREELERKEKASMIIIH</sequence>
<dbReference type="Proteomes" id="UP001174909">
    <property type="component" value="Unassembled WGS sequence"/>
</dbReference>
<dbReference type="AlphaFoldDB" id="A0AA35W370"/>
<name>A0AA35W370_GEOBA</name>
<dbReference type="PANTHER" id="PTHR12681:SF0">
    <property type="entry name" value="ZINC FINGER CCCH DOMAIN-CONTAINING PROTEIN 15"/>
    <property type="match status" value="1"/>
</dbReference>